<evidence type="ECO:0000256" key="1">
    <source>
        <dbReference type="ARBA" id="ARBA00004123"/>
    </source>
</evidence>
<evidence type="ECO:0000256" key="3">
    <source>
        <dbReference type="ARBA" id="ARBA00023125"/>
    </source>
</evidence>
<keyword evidence="3" id="KW-0238">DNA-binding</keyword>
<dbReference type="EnsemblPlants" id="Kaladp0048s0116.1.v1.1">
    <property type="protein sequence ID" value="Kaladp0048s0116.1.v1.1.CDS.1"/>
    <property type="gene ID" value="Kaladp0048s0116.v1.1"/>
</dbReference>
<accession>A0A7N0TYL5</accession>
<feature type="region of interest" description="Disordered" evidence="6">
    <location>
        <begin position="1"/>
        <end position="22"/>
    </location>
</feature>
<keyword evidence="5" id="KW-0539">Nucleus</keyword>
<dbReference type="PROSITE" id="PS50090">
    <property type="entry name" value="MYB_LIKE"/>
    <property type="match status" value="1"/>
</dbReference>
<sequence>MEGHEGDNDNQGATSRGHWRPEEDQLLRNLVERFGPKNWNTIAEQVQGRTGNQLIKPFVPFVFI</sequence>
<dbReference type="CDD" id="cd00167">
    <property type="entry name" value="SANT"/>
    <property type="match status" value="1"/>
</dbReference>
<dbReference type="GO" id="GO:0000978">
    <property type="term" value="F:RNA polymerase II cis-regulatory region sequence-specific DNA binding"/>
    <property type="evidence" value="ECO:0007669"/>
    <property type="project" value="TreeGrafter"/>
</dbReference>
<keyword evidence="10" id="KW-1185">Reference proteome</keyword>
<dbReference type="GO" id="GO:0042795">
    <property type="term" value="P:snRNA transcription by RNA polymerase II"/>
    <property type="evidence" value="ECO:0007669"/>
    <property type="project" value="TreeGrafter"/>
</dbReference>
<reference evidence="9" key="1">
    <citation type="submission" date="2021-01" db="UniProtKB">
        <authorList>
            <consortium name="EnsemblPlants"/>
        </authorList>
    </citation>
    <scope>IDENTIFICATION</scope>
</reference>
<dbReference type="GO" id="GO:0005634">
    <property type="term" value="C:nucleus"/>
    <property type="evidence" value="ECO:0007669"/>
    <property type="project" value="UniProtKB-SubCell"/>
</dbReference>
<dbReference type="Proteomes" id="UP000594263">
    <property type="component" value="Unplaced"/>
</dbReference>
<proteinExistence type="predicted"/>
<name>A0A7N0TYL5_KALFE</name>
<dbReference type="Gene3D" id="1.10.10.60">
    <property type="entry name" value="Homeodomain-like"/>
    <property type="match status" value="1"/>
</dbReference>
<comment type="subcellular location">
    <subcellularLocation>
        <location evidence="1">Nucleus</location>
    </subcellularLocation>
</comment>
<dbReference type="Gramene" id="Kaladp0048s0116.1.v1.1">
    <property type="protein sequence ID" value="Kaladp0048s0116.1.v1.1.CDS.1"/>
    <property type="gene ID" value="Kaladp0048s0116.v1.1"/>
</dbReference>
<dbReference type="InterPro" id="IPR009057">
    <property type="entry name" value="Homeodomain-like_sf"/>
</dbReference>
<evidence type="ECO:0000313" key="10">
    <source>
        <dbReference type="Proteomes" id="UP000594263"/>
    </source>
</evidence>
<evidence type="ECO:0000259" key="7">
    <source>
        <dbReference type="PROSITE" id="PS50090"/>
    </source>
</evidence>
<evidence type="ECO:0000256" key="5">
    <source>
        <dbReference type="ARBA" id="ARBA00023242"/>
    </source>
</evidence>
<dbReference type="SUPFAM" id="SSF46689">
    <property type="entry name" value="Homeodomain-like"/>
    <property type="match status" value="1"/>
</dbReference>
<protein>
    <submittedName>
        <fullName evidence="9">Uncharacterized protein</fullName>
    </submittedName>
</protein>
<organism evidence="9 10">
    <name type="scientific">Kalanchoe fedtschenkoi</name>
    <name type="common">Lavender scallops</name>
    <name type="synonym">South American air plant</name>
    <dbReference type="NCBI Taxonomy" id="63787"/>
    <lineage>
        <taxon>Eukaryota</taxon>
        <taxon>Viridiplantae</taxon>
        <taxon>Streptophyta</taxon>
        <taxon>Embryophyta</taxon>
        <taxon>Tracheophyta</taxon>
        <taxon>Spermatophyta</taxon>
        <taxon>Magnoliopsida</taxon>
        <taxon>eudicotyledons</taxon>
        <taxon>Gunneridae</taxon>
        <taxon>Pentapetalae</taxon>
        <taxon>Saxifragales</taxon>
        <taxon>Crassulaceae</taxon>
        <taxon>Kalanchoe</taxon>
    </lineage>
</organism>
<keyword evidence="2" id="KW-0805">Transcription regulation</keyword>
<dbReference type="GO" id="GO:0019185">
    <property type="term" value="C:snRNA-activating protein complex"/>
    <property type="evidence" value="ECO:0007669"/>
    <property type="project" value="TreeGrafter"/>
</dbReference>
<evidence type="ECO:0000256" key="4">
    <source>
        <dbReference type="ARBA" id="ARBA00023163"/>
    </source>
</evidence>
<dbReference type="InterPro" id="IPR001005">
    <property type="entry name" value="SANT/Myb"/>
</dbReference>
<keyword evidence="4" id="KW-0804">Transcription</keyword>
<dbReference type="InterPro" id="IPR051575">
    <property type="entry name" value="Myb-like_DNA-bd"/>
</dbReference>
<dbReference type="PANTHER" id="PTHR46621">
    <property type="entry name" value="SNRNA-ACTIVATING PROTEIN COMPLEX SUBUNIT 4"/>
    <property type="match status" value="1"/>
</dbReference>
<dbReference type="GO" id="GO:0001006">
    <property type="term" value="F:RNA polymerase III type 3 promoter sequence-specific DNA binding"/>
    <property type="evidence" value="ECO:0007669"/>
    <property type="project" value="TreeGrafter"/>
</dbReference>
<dbReference type="SMART" id="SM00717">
    <property type="entry name" value="SANT"/>
    <property type="match status" value="1"/>
</dbReference>
<evidence type="ECO:0000259" key="8">
    <source>
        <dbReference type="PROSITE" id="PS51294"/>
    </source>
</evidence>
<evidence type="ECO:0000256" key="6">
    <source>
        <dbReference type="SAM" id="MobiDB-lite"/>
    </source>
</evidence>
<feature type="domain" description="Myb-like" evidence="7">
    <location>
        <begin position="11"/>
        <end position="53"/>
    </location>
</feature>
<dbReference type="PROSITE" id="PS51294">
    <property type="entry name" value="HTH_MYB"/>
    <property type="match status" value="1"/>
</dbReference>
<evidence type="ECO:0000313" key="9">
    <source>
        <dbReference type="EnsemblPlants" id="Kaladp0048s0116.1.v1.1.CDS.1"/>
    </source>
</evidence>
<dbReference type="AlphaFoldDB" id="A0A7N0TYL5"/>
<dbReference type="PANTHER" id="PTHR46621:SF1">
    <property type="entry name" value="SNRNA-ACTIVATING PROTEIN COMPLEX SUBUNIT 4"/>
    <property type="match status" value="1"/>
</dbReference>
<dbReference type="GO" id="GO:0042796">
    <property type="term" value="P:snRNA transcription by RNA polymerase III"/>
    <property type="evidence" value="ECO:0007669"/>
    <property type="project" value="TreeGrafter"/>
</dbReference>
<dbReference type="InterPro" id="IPR017930">
    <property type="entry name" value="Myb_dom"/>
</dbReference>
<evidence type="ECO:0000256" key="2">
    <source>
        <dbReference type="ARBA" id="ARBA00023015"/>
    </source>
</evidence>
<feature type="domain" description="HTH myb-type" evidence="8">
    <location>
        <begin position="16"/>
        <end position="54"/>
    </location>
</feature>
<dbReference type="Pfam" id="PF00249">
    <property type="entry name" value="Myb_DNA-binding"/>
    <property type="match status" value="1"/>
</dbReference>